<keyword evidence="10" id="KW-1185">Reference proteome</keyword>
<feature type="compositionally biased region" description="Polar residues" evidence="7">
    <location>
        <begin position="10"/>
        <end position="22"/>
    </location>
</feature>
<gene>
    <name evidence="11" type="primary">LOC101846240</name>
</gene>
<dbReference type="PROSITE" id="PS51688">
    <property type="entry name" value="ICA"/>
    <property type="match status" value="1"/>
</dbReference>
<evidence type="ECO:0000256" key="2">
    <source>
        <dbReference type="ARBA" id="ARBA00022692"/>
    </source>
</evidence>
<dbReference type="Gene3D" id="2.60.40.1390">
    <property type="entry name" value="NDT80 DNA-binding domain"/>
    <property type="match status" value="2"/>
</dbReference>
<dbReference type="GeneID" id="101846240"/>
<evidence type="ECO:0000256" key="6">
    <source>
        <dbReference type="PROSITE-ProRule" id="PRU00850"/>
    </source>
</evidence>
<evidence type="ECO:0000313" key="11">
    <source>
        <dbReference type="RefSeq" id="XP_012942289.2"/>
    </source>
</evidence>
<dbReference type="InterPro" id="IPR037141">
    <property type="entry name" value="NDT80_DNA-bd_dom_sf"/>
</dbReference>
<evidence type="ECO:0000256" key="3">
    <source>
        <dbReference type="ARBA" id="ARBA00022989"/>
    </source>
</evidence>
<feature type="region of interest" description="Disordered" evidence="7">
    <location>
        <begin position="1"/>
        <end position="123"/>
    </location>
</feature>
<dbReference type="InterPro" id="IPR024061">
    <property type="entry name" value="NDT80_DNA-bd_dom"/>
</dbReference>
<name>A0ABM1A7E6_APLCA</name>
<feature type="region of interest" description="Disordered" evidence="7">
    <location>
        <begin position="600"/>
        <end position="660"/>
    </location>
</feature>
<dbReference type="InterPro" id="IPR008967">
    <property type="entry name" value="p53-like_TF_DNA-bd_sf"/>
</dbReference>
<dbReference type="PROSITE" id="PS51517">
    <property type="entry name" value="NDT80"/>
    <property type="match status" value="1"/>
</dbReference>
<dbReference type="Pfam" id="PF05224">
    <property type="entry name" value="NDT80_PhoG"/>
    <property type="match status" value="1"/>
</dbReference>
<dbReference type="CDD" id="cd10144">
    <property type="entry name" value="Peptidase_S74_CIMCD"/>
    <property type="match status" value="1"/>
</dbReference>
<feature type="compositionally biased region" description="Low complexity" evidence="7">
    <location>
        <begin position="600"/>
        <end position="626"/>
    </location>
</feature>
<feature type="compositionally biased region" description="Polar residues" evidence="7">
    <location>
        <begin position="60"/>
        <end position="82"/>
    </location>
</feature>
<accession>A0ABM1A7E6</accession>
<dbReference type="InterPro" id="IPR051577">
    <property type="entry name" value="MRF-like"/>
</dbReference>
<dbReference type="InterPro" id="IPR026932">
    <property type="entry name" value="MYRF_ICA"/>
</dbReference>
<keyword evidence="5" id="KW-0472">Membrane</keyword>
<comment type="subcellular location">
    <subcellularLocation>
        <location evidence="1">Membrane</location>
        <topology evidence="1">Single-pass membrane protein</topology>
    </subcellularLocation>
</comment>
<sequence length="690" mass="77608">QQQQQQQQQNSSFCSISGQPQLSFDVYDHSQLSHTSLPDSPPDSEPYSPDGNRHQHTMNDLKSTLQGSMPSIPQSMYLNHNNRLGGMQANKAPPAYIGEPPKLSHHHPGAQLQQQQQQQQNQRLPLQFSPNGVAMGQQMPHHVPTPMAHPILPAHMGSLSSLNQACKKRKYSESPTGTVNPAMLHGISGVINIKQEPPGVQVYMGDCSGDNDFQGYDVDANGQFVDSAYQVLKWQPFNQAKWATLTNAEMIDLASPEYRVDADKGFIFSTPDEAFVCQKKNHFQVTVHMRLNGHAKYVRTPERVTKIDHFYLHFYGVKMESQNQQIKIEQSQSDRSKKSFHPVQVDLTADKETKVTVGRLHFNETTNNNMRKKGKPNPDQRYFLLVVSLHAHSGDSDYMIVGSVSDRIIVRASNPGQFDSDVDIMWQKGQSQDSIYHMGRIGINTDHPDEALTVHGSMALTGKLTKPSDIRAKEDIQEIDPKNQLANVSKLRIYRYKFKEEYAEQVGIPPDHREDTGVLAQEVLDTIPDAVQETGDVVLSNGDTIENFLVVDKDRIYMENVGAVKELCALTCNLEVRIDQLEKMNKRLGKVKRFDSFKSTSSSMSSASMSTQSTVSSVVPKRVSTSESDRSRSPRREQYKREAKSRRGDHSSSPSEKENKNSSLCVTMSRFFAKKLTKAGLLIFFFLALW</sequence>
<evidence type="ECO:0000259" key="9">
    <source>
        <dbReference type="PROSITE" id="PS51688"/>
    </source>
</evidence>
<dbReference type="InterPro" id="IPR030392">
    <property type="entry name" value="S74_ICA"/>
</dbReference>
<feature type="DNA-binding region" description="NDT80" evidence="6">
    <location>
        <begin position="146"/>
        <end position="422"/>
    </location>
</feature>
<reference evidence="11" key="1">
    <citation type="submission" date="2025-08" db="UniProtKB">
        <authorList>
            <consortium name="RefSeq"/>
        </authorList>
    </citation>
    <scope>IDENTIFICATION</scope>
</reference>
<evidence type="ECO:0000256" key="1">
    <source>
        <dbReference type="ARBA" id="ARBA00004167"/>
    </source>
</evidence>
<keyword evidence="4 6" id="KW-0238">DNA-binding</keyword>
<feature type="domain" description="Peptidase S74" evidence="9">
    <location>
        <begin position="468"/>
        <end position="578"/>
    </location>
</feature>
<dbReference type="SUPFAM" id="SSF49417">
    <property type="entry name" value="p53-like transcription factors"/>
    <property type="match status" value="1"/>
</dbReference>
<dbReference type="PANTHER" id="PTHR13029">
    <property type="match status" value="1"/>
</dbReference>
<evidence type="ECO:0000256" key="4">
    <source>
        <dbReference type="ARBA" id="ARBA00023125"/>
    </source>
</evidence>
<feature type="compositionally biased region" description="Basic and acidic residues" evidence="7">
    <location>
        <begin position="627"/>
        <end position="660"/>
    </location>
</feature>
<evidence type="ECO:0000313" key="10">
    <source>
        <dbReference type="Proteomes" id="UP000694888"/>
    </source>
</evidence>
<evidence type="ECO:0000259" key="8">
    <source>
        <dbReference type="PROSITE" id="PS51517"/>
    </source>
</evidence>
<dbReference type="Pfam" id="PF13887">
    <property type="entry name" value="MYRF_ICA"/>
    <property type="match status" value="1"/>
</dbReference>
<keyword evidence="3" id="KW-1133">Transmembrane helix</keyword>
<feature type="non-terminal residue" evidence="11">
    <location>
        <position position="1"/>
    </location>
</feature>
<dbReference type="PANTHER" id="PTHR13029:SF18">
    <property type="entry name" value="MYELIN REGULATORY FACTOR HOMOLOG 1"/>
    <property type="match status" value="1"/>
</dbReference>
<dbReference type="Pfam" id="PF13884">
    <property type="entry name" value="Peptidase_S74"/>
    <property type="match status" value="1"/>
</dbReference>
<feature type="compositionally biased region" description="Low complexity" evidence="7">
    <location>
        <begin position="111"/>
        <end position="123"/>
    </location>
</feature>
<feature type="domain" description="NDT80" evidence="8">
    <location>
        <begin position="146"/>
        <end position="422"/>
    </location>
</feature>
<dbReference type="RefSeq" id="XP_012942289.2">
    <property type="nucleotide sequence ID" value="XM_013086835.2"/>
</dbReference>
<keyword evidence="2" id="KW-0812">Transmembrane</keyword>
<evidence type="ECO:0000256" key="7">
    <source>
        <dbReference type="SAM" id="MobiDB-lite"/>
    </source>
</evidence>
<proteinExistence type="predicted"/>
<organism evidence="10 11">
    <name type="scientific">Aplysia californica</name>
    <name type="common">California sea hare</name>
    <dbReference type="NCBI Taxonomy" id="6500"/>
    <lineage>
        <taxon>Eukaryota</taxon>
        <taxon>Metazoa</taxon>
        <taxon>Spiralia</taxon>
        <taxon>Lophotrochozoa</taxon>
        <taxon>Mollusca</taxon>
        <taxon>Gastropoda</taxon>
        <taxon>Heterobranchia</taxon>
        <taxon>Euthyneura</taxon>
        <taxon>Tectipleura</taxon>
        <taxon>Aplysiida</taxon>
        <taxon>Aplysioidea</taxon>
        <taxon>Aplysiidae</taxon>
        <taxon>Aplysia</taxon>
    </lineage>
</organism>
<protein>
    <submittedName>
        <fullName evidence="11">Myelin regulatory factor</fullName>
    </submittedName>
</protein>
<dbReference type="Proteomes" id="UP000694888">
    <property type="component" value="Unplaced"/>
</dbReference>
<evidence type="ECO:0000256" key="5">
    <source>
        <dbReference type="ARBA" id="ARBA00023136"/>
    </source>
</evidence>